<dbReference type="AlphaFoldDB" id="A0A8K0UI83"/>
<evidence type="ECO:0000256" key="2">
    <source>
        <dbReference type="ARBA" id="ARBA00009540"/>
    </source>
</evidence>
<gene>
    <name evidence="7" type="ORF">BXZ70DRAFT_1066834</name>
</gene>
<comment type="caution">
    <text evidence="7">The sequence shown here is derived from an EMBL/GenBank/DDBJ whole genome shotgun (WGS) entry which is preliminary data.</text>
</comment>
<dbReference type="GO" id="GO:0006979">
    <property type="term" value="P:response to oxidative stress"/>
    <property type="evidence" value="ECO:0007669"/>
    <property type="project" value="TreeGrafter"/>
</dbReference>
<accession>A0A8K0UI83</accession>
<feature type="region of interest" description="Disordered" evidence="5">
    <location>
        <begin position="187"/>
        <end position="233"/>
    </location>
</feature>
<organism evidence="7 8">
    <name type="scientific">Cristinia sonorae</name>
    <dbReference type="NCBI Taxonomy" id="1940300"/>
    <lineage>
        <taxon>Eukaryota</taxon>
        <taxon>Fungi</taxon>
        <taxon>Dikarya</taxon>
        <taxon>Basidiomycota</taxon>
        <taxon>Agaricomycotina</taxon>
        <taxon>Agaricomycetes</taxon>
        <taxon>Agaricomycetidae</taxon>
        <taxon>Agaricales</taxon>
        <taxon>Pleurotineae</taxon>
        <taxon>Stephanosporaceae</taxon>
        <taxon>Cristinia</taxon>
    </lineage>
</organism>
<dbReference type="Proteomes" id="UP000813824">
    <property type="component" value="Unassembled WGS sequence"/>
</dbReference>
<evidence type="ECO:0000313" key="8">
    <source>
        <dbReference type="Proteomes" id="UP000813824"/>
    </source>
</evidence>
<evidence type="ECO:0000256" key="3">
    <source>
        <dbReference type="ARBA" id="ARBA00023128"/>
    </source>
</evidence>
<evidence type="ECO:0000256" key="5">
    <source>
        <dbReference type="SAM" id="MobiDB-lite"/>
    </source>
</evidence>
<dbReference type="OrthoDB" id="26679at2759"/>
<evidence type="ECO:0000256" key="1">
    <source>
        <dbReference type="ARBA" id="ARBA00004173"/>
    </source>
</evidence>
<evidence type="ECO:0000259" key="6">
    <source>
        <dbReference type="PROSITE" id="PS51886"/>
    </source>
</evidence>
<sequence>MIPPLIPLPASKPNNHDDKEDLFATLFTPSTPRASPTLRPVQDDDLAQALRPLRHTRTASVDSEFGAFVSVSSAEDPLGPPTVEGVQSVSLSPLQNLDFFDRFTEDAKAATERNKKEVLDELLEHEDDPLYFLHADSAAAGFQPRSSTSTPIEPSSQQSLIDLSPTDEFWSAKPVPAADIVHLQASVAESKEGRQSRHPTRHGNRTEPTHPPSISRRTSLPPSPIRASHPELHSAQPITASSSFTPSTFPTKWVSSLLSRPSQRRTASVDDAEAHSTIDKPSPPQTTSMISRIQSTVLDASVSITHGTPFASDTYIPPSGAPGFSGDRTWNTGGFEFDKDRVEKKSVRLVGRREMTTPVLTAEVADLIRPNFPALSRLPRSWNLLYSLDQHGISLNTLYARCDSHKGGAVVVMQDSENALFGAWVGEGIHHSNGSYYGGGESFLWKALPGGHLQVFKWTGKNDYVALCEPDYISFGGGDGHYGLYLDDTLIDGSSAPCPTFNNEPLCSDGPRQGENVTFECVGLEVWGVG</sequence>
<keyword evidence="3" id="KW-0496">Mitochondrion</keyword>
<comment type="similarity">
    <text evidence="2">Belongs to the OXR1 family.</text>
</comment>
<evidence type="ECO:0000256" key="4">
    <source>
        <dbReference type="ARBA" id="ARBA00040604"/>
    </source>
</evidence>
<proteinExistence type="inferred from homology"/>
<feature type="region of interest" description="Disordered" evidence="5">
    <location>
        <begin position="256"/>
        <end position="288"/>
    </location>
</feature>
<dbReference type="PANTHER" id="PTHR23354">
    <property type="entry name" value="NUCLEOLAR PROTEIN 7/ESTROGEN RECEPTOR COACTIVATOR-RELATED"/>
    <property type="match status" value="1"/>
</dbReference>
<dbReference type="PANTHER" id="PTHR23354:SF62">
    <property type="entry name" value="MUSTARD, ISOFORM V"/>
    <property type="match status" value="1"/>
</dbReference>
<dbReference type="GO" id="GO:0005634">
    <property type="term" value="C:nucleus"/>
    <property type="evidence" value="ECO:0007669"/>
    <property type="project" value="TreeGrafter"/>
</dbReference>
<dbReference type="Pfam" id="PF07534">
    <property type="entry name" value="TLD"/>
    <property type="match status" value="1"/>
</dbReference>
<evidence type="ECO:0000313" key="7">
    <source>
        <dbReference type="EMBL" id="KAH8093096.1"/>
    </source>
</evidence>
<comment type="subcellular location">
    <subcellularLocation>
        <location evidence="1">Mitochondrion</location>
    </subcellularLocation>
</comment>
<name>A0A8K0UI83_9AGAR</name>
<feature type="domain" description="TLDc" evidence="6">
    <location>
        <begin position="358"/>
        <end position="530"/>
    </location>
</feature>
<dbReference type="GO" id="GO:0005739">
    <property type="term" value="C:mitochondrion"/>
    <property type="evidence" value="ECO:0007669"/>
    <property type="project" value="UniProtKB-SubCell"/>
</dbReference>
<reference evidence="7" key="1">
    <citation type="journal article" date="2021" name="New Phytol.">
        <title>Evolutionary innovations through gain and loss of genes in the ectomycorrhizal Boletales.</title>
        <authorList>
            <person name="Wu G."/>
            <person name="Miyauchi S."/>
            <person name="Morin E."/>
            <person name="Kuo A."/>
            <person name="Drula E."/>
            <person name="Varga T."/>
            <person name="Kohler A."/>
            <person name="Feng B."/>
            <person name="Cao Y."/>
            <person name="Lipzen A."/>
            <person name="Daum C."/>
            <person name="Hundley H."/>
            <person name="Pangilinan J."/>
            <person name="Johnson J."/>
            <person name="Barry K."/>
            <person name="LaButti K."/>
            <person name="Ng V."/>
            <person name="Ahrendt S."/>
            <person name="Min B."/>
            <person name="Choi I.G."/>
            <person name="Park H."/>
            <person name="Plett J.M."/>
            <person name="Magnuson J."/>
            <person name="Spatafora J.W."/>
            <person name="Nagy L.G."/>
            <person name="Henrissat B."/>
            <person name="Grigoriev I.V."/>
            <person name="Yang Z.L."/>
            <person name="Xu J."/>
            <person name="Martin F.M."/>
        </authorList>
    </citation>
    <scope>NUCLEOTIDE SEQUENCE</scope>
    <source>
        <strain evidence="7">KKN 215</strain>
    </source>
</reference>
<protein>
    <recommendedName>
        <fullName evidence="4">Oxidation resistance protein 1</fullName>
    </recommendedName>
</protein>
<dbReference type="PROSITE" id="PS51886">
    <property type="entry name" value="TLDC"/>
    <property type="match status" value="1"/>
</dbReference>
<keyword evidence="8" id="KW-1185">Reference proteome</keyword>
<dbReference type="InterPro" id="IPR006571">
    <property type="entry name" value="TLDc_dom"/>
</dbReference>
<dbReference type="EMBL" id="JAEVFJ010000030">
    <property type="protein sequence ID" value="KAH8093096.1"/>
    <property type="molecule type" value="Genomic_DNA"/>
</dbReference>
<dbReference type="SMART" id="SM00584">
    <property type="entry name" value="TLDc"/>
    <property type="match status" value="1"/>
</dbReference>
<feature type="compositionally biased region" description="Polar residues" evidence="5">
    <location>
        <begin position="256"/>
        <end position="266"/>
    </location>
</feature>